<gene>
    <name evidence="2" type="ORF">NPIL_185641</name>
</gene>
<dbReference type="EMBL" id="BMAW01006543">
    <property type="protein sequence ID" value="GFS99308.1"/>
    <property type="molecule type" value="Genomic_DNA"/>
</dbReference>
<evidence type="ECO:0000256" key="1">
    <source>
        <dbReference type="SAM" id="MobiDB-lite"/>
    </source>
</evidence>
<feature type="compositionally biased region" description="Polar residues" evidence="1">
    <location>
        <begin position="22"/>
        <end position="32"/>
    </location>
</feature>
<accession>A0A8X6N856</accession>
<keyword evidence="3" id="KW-1185">Reference proteome</keyword>
<protein>
    <submittedName>
        <fullName evidence="2">Uncharacterized protein</fullName>
    </submittedName>
</protein>
<dbReference type="Proteomes" id="UP000887013">
    <property type="component" value="Unassembled WGS sequence"/>
</dbReference>
<comment type="caution">
    <text evidence="2">The sequence shown here is derived from an EMBL/GenBank/DDBJ whole genome shotgun (WGS) entry which is preliminary data.</text>
</comment>
<organism evidence="2 3">
    <name type="scientific">Nephila pilipes</name>
    <name type="common">Giant wood spider</name>
    <name type="synonym">Nephila maculata</name>
    <dbReference type="NCBI Taxonomy" id="299642"/>
    <lineage>
        <taxon>Eukaryota</taxon>
        <taxon>Metazoa</taxon>
        <taxon>Ecdysozoa</taxon>
        <taxon>Arthropoda</taxon>
        <taxon>Chelicerata</taxon>
        <taxon>Arachnida</taxon>
        <taxon>Araneae</taxon>
        <taxon>Araneomorphae</taxon>
        <taxon>Entelegynae</taxon>
        <taxon>Araneoidea</taxon>
        <taxon>Nephilidae</taxon>
        <taxon>Nephila</taxon>
    </lineage>
</organism>
<sequence length="94" mass="10431">MRGLKLKVAMSRLKNSSSICCNTPVESSSDENMSIDEPPVASSSDFWNAKYVDSSLDEDMEQKIVQKVWEKRNTSTVIPIVPVSSGFVESFLVV</sequence>
<proteinExistence type="predicted"/>
<name>A0A8X6N856_NEPPI</name>
<reference evidence="2" key="1">
    <citation type="submission" date="2020-08" db="EMBL/GenBank/DDBJ databases">
        <title>Multicomponent nature underlies the extraordinary mechanical properties of spider dragline silk.</title>
        <authorList>
            <person name="Kono N."/>
            <person name="Nakamura H."/>
            <person name="Mori M."/>
            <person name="Yoshida Y."/>
            <person name="Ohtoshi R."/>
            <person name="Malay A.D."/>
            <person name="Moran D.A.P."/>
            <person name="Tomita M."/>
            <person name="Numata K."/>
            <person name="Arakawa K."/>
        </authorList>
    </citation>
    <scope>NUCLEOTIDE SEQUENCE</scope>
</reference>
<evidence type="ECO:0000313" key="3">
    <source>
        <dbReference type="Proteomes" id="UP000887013"/>
    </source>
</evidence>
<dbReference type="AlphaFoldDB" id="A0A8X6N856"/>
<evidence type="ECO:0000313" key="2">
    <source>
        <dbReference type="EMBL" id="GFS99308.1"/>
    </source>
</evidence>
<feature type="region of interest" description="Disordered" evidence="1">
    <location>
        <begin position="22"/>
        <end position="41"/>
    </location>
</feature>